<accession>A0A0H5QR55</accession>
<sequence length="459" mass="51881">MITRDKLEQRIAALEMAEKQRRDSMTTTTVEDFIAPCYLPLHEDIKAGQHRFYNLPGGRGSCKSSFVSLEIVDGIQSDPTGQSNAIVFRKVAGTMRDSVFSQIAWAIDMLGVSHLWKATVSPMMYEYRPTGAQILFRGLDDASKLKSIKPRRGTFRFCWFEEFSEISGPNFARNVLQSVMRGQGTNPQVFRSFNPPISKANWANQFVAEPDAQGITFHTTYKDIPAEWLGEAFIAEAERLEAVNEQAYRHEYLGEATGTGAEVFPALEVREITAEEVANMEYFFSGVDFGFAADPACFIRCSYDRKHETIYILNEIYKRGMSNRQLAEEIAPLVEGDTKGSSYLSPVSGLRFQDHSDIYCDAAEPKSIADLRDHGLKQARACHKEPGCVAYRVKWLQHRRIVVDPARTPNAARELANYEYEKDKDGNMLSSLPDRDNHSIDSLAYALDREIYRKRGQSA</sequence>
<feature type="domain" description="Phage terminase large subunit N-terminal" evidence="1">
    <location>
        <begin position="55"/>
        <end position="255"/>
    </location>
</feature>
<name>A0A0H5QR55_9ZZZZ</name>
<feature type="domain" description="Phage terminase large subunit C-terminal" evidence="2">
    <location>
        <begin position="288"/>
        <end position="448"/>
    </location>
</feature>
<dbReference type="Gene3D" id="3.30.420.280">
    <property type="match status" value="1"/>
</dbReference>
<dbReference type="InterPro" id="IPR006437">
    <property type="entry name" value="Phage_terminase_lsu"/>
</dbReference>
<keyword evidence="3" id="KW-0614">Plasmid</keyword>
<proteinExistence type="predicted"/>
<dbReference type="NCBIfam" id="TIGR01547">
    <property type="entry name" value="phage_term_2"/>
    <property type="match status" value="1"/>
</dbReference>
<reference evidence="3" key="1">
    <citation type="submission" date="2015-06" db="EMBL/GenBank/DDBJ databases">
        <authorList>
            <person name="Joergensen T."/>
        </authorList>
    </citation>
    <scope>NUCLEOTIDE SEQUENCE</scope>
    <source>
        <plasmid evidence="3">pRGRH1858</plasmid>
    </source>
</reference>
<protein>
    <recommendedName>
        <fullName evidence="4">Phage terminase large subunit N-terminal domain-containing protein</fullName>
    </recommendedName>
</protein>
<dbReference type="PANTHER" id="PTHR39184:SF1">
    <property type="entry name" value="PBSX PHAGE TERMINASE LARGE SUBUNIT"/>
    <property type="match status" value="1"/>
</dbReference>
<dbReference type="Pfam" id="PF04466">
    <property type="entry name" value="Terminase_3"/>
    <property type="match status" value="1"/>
</dbReference>
<dbReference type="PANTHER" id="PTHR39184">
    <property type="match status" value="1"/>
</dbReference>
<dbReference type="InterPro" id="IPR052380">
    <property type="entry name" value="Viral_DNA_packaging_terminase"/>
</dbReference>
<dbReference type="Pfam" id="PF17288">
    <property type="entry name" value="Terminase_3C"/>
    <property type="match status" value="1"/>
</dbReference>
<evidence type="ECO:0000259" key="1">
    <source>
        <dbReference type="Pfam" id="PF04466"/>
    </source>
</evidence>
<dbReference type="InterPro" id="IPR027417">
    <property type="entry name" value="P-loop_NTPase"/>
</dbReference>
<dbReference type="InterPro" id="IPR035413">
    <property type="entry name" value="Terminase_L_C"/>
</dbReference>
<dbReference type="Gene3D" id="3.40.50.300">
    <property type="entry name" value="P-loop containing nucleotide triphosphate hydrolases"/>
    <property type="match status" value="1"/>
</dbReference>
<organism evidence="3">
    <name type="scientific">uncultured prokaryote</name>
    <dbReference type="NCBI Taxonomy" id="198431"/>
    <lineage>
        <taxon>unclassified sequences</taxon>
        <taxon>environmental samples</taxon>
    </lineage>
</organism>
<evidence type="ECO:0000259" key="2">
    <source>
        <dbReference type="Pfam" id="PF17288"/>
    </source>
</evidence>
<dbReference type="EMBL" id="LN854351">
    <property type="protein sequence ID" value="CRY98147.1"/>
    <property type="molecule type" value="Genomic_DNA"/>
</dbReference>
<evidence type="ECO:0000313" key="3">
    <source>
        <dbReference type="EMBL" id="CRY98147.1"/>
    </source>
</evidence>
<geneLocation type="plasmid" evidence="3">
    <name>pRGRH1858</name>
</geneLocation>
<reference evidence="3" key="2">
    <citation type="submission" date="2015-07" db="EMBL/GenBank/DDBJ databases">
        <title>Plasmids, circular viruses and viroids from rat gut.</title>
        <authorList>
            <person name="Jorgensen T.J."/>
            <person name="Hansen M.A."/>
            <person name="Xu Z."/>
            <person name="Tabak M.A."/>
            <person name="Sorensen S.J."/>
            <person name="Hansen L.H."/>
        </authorList>
    </citation>
    <scope>NUCLEOTIDE SEQUENCE</scope>
    <source>
        <plasmid evidence="3">pRGRH1858</plasmid>
    </source>
</reference>
<evidence type="ECO:0008006" key="4">
    <source>
        <dbReference type="Google" id="ProtNLM"/>
    </source>
</evidence>
<dbReference type="InterPro" id="IPR035412">
    <property type="entry name" value="Terminase_L_N"/>
</dbReference>
<dbReference type="AlphaFoldDB" id="A0A0H5QR55"/>